<evidence type="ECO:0000256" key="2">
    <source>
        <dbReference type="RuleBase" id="RU003876"/>
    </source>
</evidence>
<protein>
    <submittedName>
        <fullName evidence="3">Nucleosome assembly protein-domain-containing protein</fullName>
    </submittedName>
</protein>
<reference evidence="3" key="2">
    <citation type="submission" date="2023-06" db="EMBL/GenBank/DDBJ databases">
        <authorList>
            <consortium name="Lawrence Berkeley National Laboratory"/>
            <person name="Haridas S."/>
            <person name="Hensen N."/>
            <person name="Bonometti L."/>
            <person name="Westerberg I."/>
            <person name="Brannstrom I.O."/>
            <person name="Guillou S."/>
            <person name="Cros-Aarteil S."/>
            <person name="Calhoun S."/>
            <person name="Kuo A."/>
            <person name="Mondo S."/>
            <person name="Pangilinan J."/>
            <person name="Riley R."/>
            <person name="Labutti K."/>
            <person name="Andreopoulos B."/>
            <person name="Lipzen A."/>
            <person name="Chen C."/>
            <person name="Yanf M."/>
            <person name="Daum C."/>
            <person name="Ng V."/>
            <person name="Clum A."/>
            <person name="Steindorff A."/>
            <person name="Ohm R."/>
            <person name="Martin F."/>
            <person name="Silar P."/>
            <person name="Natvig D."/>
            <person name="Lalanne C."/>
            <person name="Gautier V."/>
            <person name="Ament-Velasquez S.L."/>
            <person name="Kruys A."/>
            <person name="Hutchinson M.I."/>
            <person name="Powell A.J."/>
            <person name="Barry K."/>
            <person name="Miller A.N."/>
            <person name="Grigoriev I.V."/>
            <person name="Debuchy R."/>
            <person name="Gladieux P."/>
            <person name="Thoren M.H."/>
            <person name="Johannesson H."/>
        </authorList>
    </citation>
    <scope>NUCLEOTIDE SEQUENCE</scope>
    <source>
        <strain evidence="3">CBS 958.72</strain>
    </source>
</reference>
<dbReference type="Pfam" id="PF00956">
    <property type="entry name" value="NAP"/>
    <property type="match status" value="1"/>
</dbReference>
<sequence>MASNGVPQPHHTPYQADFLRDNSDRGLRVWALLDLQRQYRVSKQDLEDGKRQLEQQHYDQCHCLFQQRKYIIGGDARLVCRDSDGRTVWQFYHGPQRWLELIRGEEKRIPGFWLQPMKNNPEVAQWVSARDEQALKCLSNISVEPIRGDDAGPVAPAFRLVFEFDSNPFFRNSSLVKDFYYRHKSVDDNIHVGLACNDAPGCSIDWNTGMDLTMAPVNDPCKCPPALLYSPNGAH</sequence>
<evidence type="ECO:0000313" key="3">
    <source>
        <dbReference type="EMBL" id="KAK3366216.1"/>
    </source>
</evidence>
<comment type="caution">
    <text evidence="3">The sequence shown here is derived from an EMBL/GenBank/DDBJ whole genome shotgun (WGS) entry which is preliminary data.</text>
</comment>
<dbReference type="Gene3D" id="3.30.1120.90">
    <property type="entry name" value="Nucleosome assembly protein"/>
    <property type="match status" value="1"/>
</dbReference>
<dbReference type="GO" id="GO:0005634">
    <property type="term" value="C:nucleus"/>
    <property type="evidence" value="ECO:0007669"/>
    <property type="project" value="InterPro"/>
</dbReference>
<evidence type="ECO:0000256" key="1">
    <source>
        <dbReference type="ARBA" id="ARBA00009947"/>
    </source>
</evidence>
<dbReference type="SUPFAM" id="SSF143113">
    <property type="entry name" value="NAP-like"/>
    <property type="match status" value="1"/>
</dbReference>
<dbReference type="InterPro" id="IPR002164">
    <property type="entry name" value="NAP_family"/>
</dbReference>
<organism evidence="3 4">
    <name type="scientific">Lasiosphaeria ovina</name>
    <dbReference type="NCBI Taxonomy" id="92902"/>
    <lineage>
        <taxon>Eukaryota</taxon>
        <taxon>Fungi</taxon>
        <taxon>Dikarya</taxon>
        <taxon>Ascomycota</taxon>
        <taxon>Pezizomycotina</taxon>
        <taxon>Sordariomycetes</taxon>
        <taxon>Sordariomycetidae</taxon>
        <taxon>Sordariales</taxon>
        <taxon>Lasiosphaeriaceae</taxon>
        <taxon>Lasiosphaeria</taxon>
    </lineage>
</organism>
<gene>
    <name evidence="3" type="ORF">B0T24DRAFT_638253</name>
</gene>
<accession>A0AAE0JXH1</accession>
<comment type="similarity">
    <text evidence="1 2">Belongs to the nucleosome assembly protein (NAP) family.</text>
</comment>
<name>A0AAE0JXH1_9PEZI</name>
<evidence type="ECO:0000313" key="4">
    <source>
        <dbReference type="Proteomes" id="UP001287356"/>
    </source>
</evidence>
<proteinExistence type="inferred from homology"/>
<dbReference type="GO" id="GO:0006334">
    <property type="term" value="P:nucleosome assembly"/>
    <property type="evidence" value="ECO:0007669"/>
    <property type="project" value="InterPro"/>
</dbReference>
<dbReference type="PANTHER" id="PTHR11875">
    <property type="entry name" value="TESTIS-SPECIFIC Y-ENCODED PROTEIN"/>
    <property type="match status" value="1"/>
</dbReference>
<dbReference type="InterPro" id="IPR037231">
    <property type="entry name" value="NAP-like_sf"/>
</dbReference>
<reference evidence="3" key="1">
    <citation type="journal article" date="2023" name="Mol. Phylogenet. Evol.">
        <title>Genome-scale phylogeny and comparative genomics of the fungal order Sordariales.</title>
        <authorList>
            <person name="Hensen N."/>
            <person name="Bonometti L."/>
            <person name="Westerberg I."/>
            <person name="Brannstrom I.O."/>
            <person name="Guillou S."/>
            <person name="Cros-Aarteil S."/>
            <person name="Calhoun S."/>
            <person name="Haridas S."/>
            <person name="Kuo A."/>
            <person name="Mondo S."/>
            <person name="Pangilinan J."/>
            <person name="Riley R."/>
            <person name="LaButti K."/>
            <person name="Andreopoulos B."/>
            <person name="Lipzen A."/>
            <person name="Chen C."/>
            <person name="Yan M."/>
            <person name="Daum C."/>
            <person name="Ng V."/>
            <person name="Clum A."/>
            <person name="Steindorff A."/>
            <person name="Ohm R.A."/>
            <person name="Martin F."/>
            <person name="Silar P."/>
            <person name="Natvig D.O."/>
            <person name="Lalanne C."/>
            <person name="Gautier V."/>
            <person name="Ament-Velasquez S.L."/>
            <person name="Kruys A."/>
            <person name="Hutchinson M.I."/>
            <person name="Powell A.J."/>
            <person name="Barry K."/>
            <person name="Miller A.N."/>
            <person name="Grigoriev I.V."/>
            <person name="Debuchy R."/>
            <person name="Gladieux P."/>
            <person name="Hiltunen Thoren M."/>
            <person name="Johannesson H."/>
        </authorList>
    </citation>
    <scope>NUCLEOTIDE SEQUENCE</scope>
    <source>
        <strain evidence="3">CBS 958.72</strain>
    </source>
</reference>
<keyword evidence="4" id="KW-1185">Reference proteome</keyword>
<dbReference type="EMBL" id="JAULSN010000008">
    <property type="protein sequence ID" value="KAK3366216.1"/>
    <property type="molecule type" value="Genomic_DNA"/>
</dbReference>
<dbReference type="AlphaFoldDB" id="A0AAE0JXH1"/>
<dbReference type="Proteomes" id="UP001287356">
    <property type="component" value="Unassembled WGS sequence"/>
</dbReference>